<dbReference type="Proteomes" id="UP000091956">
    <property type="component" value="Unassembled WGS sequence"/>
</dbReference>
<dbReference type="GeneID" id="28838221"/>
<dbReference type="InterPro" id="IPR050309">
    <property type="entry name" value="Type-B_Carboxylest/Lipase"/>
</dbReference>
<feature type="compositionally biased region" description="Polar residues" evidence="4">
    <location>
        <begin position="137"/>
        <end position="148"/>
    </location>
</feature>
<evidence type="ECO:0000313" key="6">
    <source>
        <dbReference type="EMBL" id="OBT97052.1"/>
    </source>
</evidence>
<protein>
    <recommendedName>
        <fullName evidence="3">Carboxylic ester hydrolase</fullName>
        <ecNumber evidence="3">3.1.1.-</ecNumber>
    </recommendedName>
</protein>
<keyword evidence="3" id="KW-0732">Signal</keyword>
<dbReference type="PANTHER" id="PTHR11559">
    <property type="entry name" value="CARBOXYLESTERASE"/>
    <property type="match status" value="1"/>
</dbReference>
<comment type="similarity">
    <text evidence="1 3">Belongs to the type-B carboxylesterase/lipase family.</text>
</comment>
<dbReference type="PROSITE" id="PS51257">
    <property type="entry name" value="PROKAR_LIPOPROTEIN"/>
    <property type="match status" value="1"/>
</dbReference>
<dbReference type="SUPFAM" id="SSF53474">
    <property type="entry name" value="alpha/beta-Hydrolases"/>
    <property type="match status" value="1"/>
</dbReference>
<dbReference type="EC" id="3.1.1.-" evidence="3"/>
<dbReference type="RefSeq" id="XP_018130785.1">
    <property type="nucleotide sequence ID" value="XM_018274303.2"/>
</dbReference>
<feature type="region of interest" description="Disordered" evidence="4">
    <location>
        <begin position="135"/>
        <end position="154"/>
    </location>
</feature>
<proteinExistence type="inferred from homology"/>
<dbReference type="PROSITE" id="PS00122">
    <property type="entry name" value="CARBOXYLESTERASE_B_1"/>
    <property type="match status" value="1"/>
</dbReference>
<dbReference type="STRING" id="342668.A0A1B8GMI6"/>
<feature type="signal peptide" evidence="3">
    <location>
        <begin position="1"/>
        <end position="21"/>
    </location>
</feature>
<dbReference type="GO" id="GO:0016787">
    <property type="term" value="F:hydrolase activity"/>
    <property type="evidence" value="ECO:0007669"/>
    <property type="project" value="UniProtKB-KW"/>
</dbReference>
<evidence type="ECO:0000256" key="4">
    <source>
        <dbReference type="SAM" id="MobiDB-lite"/>
    </source>
</evidence>
<keyword evidence="2 3" id="KW-0378">Hydrolase</keyword>
<evidence type="ECO:0000256" key="1">
    <source>
        <dbReference type="ARBA" id="ARBA00005964"/>
    </source>
</evidence>
<feature type="chain" id="PRO_5008448135" description="Carboxylic ester hydrolase" evidence="3">
    <location>
        <begin position="22"/>
        <end position="595"/>
    </location>
</feature>
<name>A0A1B8GMI6_9PEZI</name>
<dbReference type="Pfam" id="PF00135">
    <property type="entry name" value="COesterase"/>
    <property type="match status" value="1"/>
</dbReference>
<feature type="domain" description="Carboxylesterase type B" evidence="5">
    <location>
        <begin position="52"/>
        <end position="586"/>
    </location>
</feature>
<reference evidence="6 7" key="1">
    <citation type="submission" date="2016-03" db="EMBL/GenBank/DDBJ databases">
        <title>Comparative genomics of Pseudogymnoascus destructans, the fungus causing white-nose syndrome of bats.</title>
        <authorList>
            <person name="Palmer J.M."/>
            <person name="Drees K.P."/>
            <person name="Foster J.T."/>
            <person name="Lindner D.L."/>
        </authorList>
    </citation>
    <scope>NUCLEOTIDE SEQUENCE [LARGE SCALE GENOMIC DNA]</scope>
    <source>
        <strain evidence="6 7">UAMH 10579</strain>
    </source>
</reference>
<accession>A0A1B8GMI6</accession>
<evidence type="ECO:0000259" key="5">
    <source>
        <dbReference type="Pfam" id="PF00135"/>
    </source>
</evidence>
<dbReference type="OrthoDB" id="408631at2759"/>
<evidence type="ECO:0000256" key="3">
    <source>
        <dbReference type="RuleBase" id="RU361235"/>
    </source>
</evidence>
<organism evidence="6 7">
    <name type="scientific">Pseudogymnoascus verrucosus</name>
    <dbReference type="NCBI Taxonomy" id="342668"/>
    <lineage>
        <taxon>Eukaryota</taxon>
        <taxon>Fungi</taxon>
        <taxon>Dikarya</taxon>
        <taxon>Ascomycota</taxon>
        <taxon>Pezizomycotina</taxon>
        <taxon>Leotiomycetes</taxon>
        <taxon>Thelebolales</taxon>
        <taxon>Thelebolaceae</taxon>
        <taxon>Pseudogymnoascus</taxon>
    </lineage>
</organism>
<reference evidence="7" key="2">
    <citation type="journal article" date="2018" name="Nat. Commun.">
        <title>Extreme sensitivity to ultraviolet light in the fungal pathogen causing white-nose syndrome of bats.</title>
        <authorList>
            <person name="Palmer J.M."/>
            <person name="Drees K.P."/>
            <person name="Foster J.T."/>
            <person name="Lindner D.L."/>
        </authorList>
    </citation>
    <scope>NUCLEOTIDE SEQUENCE [LARGE SCALE GENOMIC DNA]</scope>
    <source>
        <strain evidence="7">UAMH 10579</strain>
    </source>
</reference>
<dbReference type="EMBL" id="KV460224">
    <property type="protein sequence ID" value="OBT97052.1"/>
    <property type="molecule type" value="Genomic_DNA"/>
</dbReference>
<gene>
    <name evidence="6" type="ORF">VE01_04835</name>
</gene>
<dbReference type="InterPro" id="IPR002018">
    <property type="entry name" value="CarbesteraseB"/>
</dbReference>
<dbReference type="Gene3D" id="3.40.50.1820">
    <property type="entry name" value="alpha/beta hydrolase"/>
    <property type="match status" value="1"/>
</dbReference>
<keyword evidence="7" id="KW-1185">Reference proteome</keyword>
<dbReference type="InterPro" id="IPR019819">
    <property type="entry name" value="Carboxylesterase_B_CS"/>
</dbReference>
<dbReference type="InterPro" id="IPR019826">
    <property type="entry name" value="Carboxylesterase_B_AS"/>
</dbReference>
<dbReference type="ESTHER" id="9pezi-a0a094du11">
    <property type="family name" value="Fungal_carboxylesterase_lipase"/>
</dbReference>
<evidence type="ECO:0000256" key="2">
    <source>
        <dbReference type="ARBA" id="ARBA00022801"/>
    </source>
</evidence>
<sequence length="595" mass="63339">MLRYSVILLVAAFATAATATATKPPPVTVTVTVACESTPTPTVDLGYGRYAATVNDTGYPYYKFSNIRYAAPPVGDLRFRQPVAPSGSDSTVHGGKTGYSCMQGDPAWYLQVAAGLVLPAFIEGKNVSSVVGKAAASQDSSSPATPSLSDIPKQDATTSEDCLFLDVLVPQTIYESPRRTDTKGKGGAPVLVWIYGGGYTSGDKSGHAETLLASAKDNGEDGFIYVAFNYRLGMFGWLAGSTLEKDGSANVGLYDQKLALEWIQSNIHLFGGDAERVTVMGESAGASSIMHHITAYGGKKGNAPFRRAILQSPGWLPSKAAAADENIFQQTLTIASTVTNKKITTLSGLRSLTSSELYLVNAAVVGLSPYGSFTYGPTVDGDYVPKLPGDLLLNGNFDKSVEVMAAHNANEGILFATPFAKSNKDMATYLKSAVPSLDDTALEVILDSVYPEVFDGSFDYTDQFERAATIVGEAFFSCNTRYLEAAFGEKSYSYLFDAVNRGFHGEDLTYTFYNGPSAVADGGTVNATVAKALQSYITHFVATGNPNGGSAPFFPQYGSNSSVQVVAPDDFGTQITDPEDNKRCSWWQSATVYDD</sequence>
<dbReference type="PROSITE" id="PS00941">
    <property type="entry name" value="CARBOXYLESTERASE_B_2"/>
    <property type="match status" value="1"/>
</dbReference>
<dbReference type="InterPro" id="IPR029058">
    <property type="entry name" value="AB_hydrolase_fold"/>
</dbReference>
<dbReference type="AlphaFoldDB" id="A0A1B8GMI6"/>
<evidence type="ECO:0000313" key="7">
    <source>
        <dbReference type="Proteomes" id="UP000091956"/>
    </source>
</evidence>